<protein>
    <submittedName>
        <fullName evidence="2">Uncharacterized protein</fullName>
    </submittedName>
</protein>
<evidence type="ECO:0000313" key="3">
    <source>
        <dbReference type="Proteomes" id="UP000008370"/>
    </source>
</evidence>
<reference evidence="2 3" key="1">
    <citation type="journal article" date="2012" name="BMC Genomics">
        <title>Comparative genomics of the white-rot fungi, Phanerochaete carnosa and P. chrysosporium, to elucidate the genetic basis of the distinct wood types they colonize.</title>
        <authorList>
            <person name="Suzuki H."/>
            <person name="MacDonald J."/>
            <person name="Syed K."/>
            <person name="Salamov A."/>
            <person name="Hori C."/>
            <person name="Aerts A."/>
            <person name="Henrissat B."/>
            <person name="Wiebenga A."/>
            <person name="vanKuyk P.A."/>
            <person name="Barry K."/>
            <person name="Lindquist E."/>
            <person name="LaButti K."/>
            <person name="Lapidus A."/>
            <person name="Lucas S."/>
            <person name="Coutinho P."/>
            <person name="Gong Y."/>
            <person name="Samejima M."/>
            <person name="Mahadevan R."/>
            <person name="Abou-Zaid M."/>
            <person name="de Vries R.P."/>
            <person name="Igarashi K."/>
            <person name="Yadav J.S."/>
            <person name="Grigoriev I.V."/>
            <person name="Master E.R."/>
        </authorList>
    </citation>
    <scope>NUCLEOTIDE SEQUENCE [LARGE SCALE GENOMIC DNA]</scope>
    <source>
        <strain evidence="2 3">HHB-10118-sp</strain>
    </source>
</reference>
<keyword evidence="3" id="KW-1185">Reference proteome</keyword>
<dbReference type="AlphaFoldDB" id="K5VP23"/>
<dbReference type="KEGG" id="pco:PHACADRAFT_202992"/>
<feature type="non-terminal residue" evidence="2">
    <location>
        <position position="180"/>
    </location>
</feature>
<evidence type="ECO:0000256" key="1">
    <source>
        <dbReference type="SAM" id="MobiDB-lite"/>
    </source>
</evidence>
<evidence type="ECO:0000313" key="2">
    <source>
        <dbReference type="EMBL" id="EKM48299.1"/>
    </source>
</evidence>
<dbReference type="Proteomes" id="UP000008370">
    <property type="component" value="Unassembled WGS sequence"/>
</dbReference>
<proteinExistence type="predicted"/>
<dbReference type="InParanoid" id="K5VP23"/>
<sequence>MPSASSATAFRDELEQFANANSSPPGSPRQPATVLGKRIRPAESTSDSEEEDTSTIRGRSRDPTTSQDDTSPTHSTAQPAASTNTVNRNVLEYAKRLGAKTKLRAEQQEKLNSFATDSSATQEMKTFSLLLAIQQRQDEFITMQAPWEPSDELIANIRNYTMGVLLSSRLATYKGVVPTT</sequence>
<dbReference type="GeneID" id="18912044"/>
<dbReference type="HOGENOM" id="CLU_113821_0_0_1"/>
<feature type="compositionally biased region" description="Polar residues" evidence="1">
    <location>
        <begin position="77"/>
        <end position="88"/>
    </location>
</feature>
<gene>
    <name evidence="2" type="ORF">PHACADRAFT_202992</name>
</gene>
<name>K5VP23_PHACS</name>
<feature type="compositionally biased region" description="Low complexity" evidence="1">
    <location>
        <begin position="63"/>
        <end position="76"/>
    </location>
</feature>
<accession>K5VP23</accession>
<feature type="region of interest" description="Disordered" evidence="1">
    <location>
        <begin position="1"/>
        <end position="89"/>
    </location>
</feature>
<organism evidence="2 3">
    <name type="scientific">Phanerochaete carnosa (strain HHB-10118-sp)</name>
    <name type="common">White-rot fungus</name>
    <name type="synonym">Peniophora carnosa</name>
    <dbReference type="NCBI Taxonomy" id="650164"/>
    <lineage>
        <taxon>Eukaryota</taxon>
        <taxon>Fungi</taxon>
        <taxon>Dikarya</taxon>
        <taxon>Basidiomycota</taxon>
        <taxon>Agaricomycotina</taxon>
        <taxon>Agaricomycetes</taxon>
        <taxon>Polyporales</taxon>
        <taxon>Phanerochaetaceae</taxon>
        <taxon>Phanerochaete</taxon>
    </lineage>
</organism>
<dbReference type="EMBL" id="JH931208">
    <property type="protein sequence ID" value="EKM48299.1"/>
    <property type="molecule type" value="Genomic_DNA"/>
</dbReference>
<dbReference type="OrthoDB" id="2803839at2759"/>
<dbReference type="RefSeq" id="XP_007403150.1">
    <property type="nucleotide sequence ID" value="XM_007403088.1"/>
</dbReference>